<organism evidence="5 6">
    <name type="scientific">Miscanthus lutarioriparius</name>
    <dbReference type="NCBI Taxonomy" id="422564"/>
    <lineage>
        <taxon>Eukaryota</taxon>
        <taxon>Viridiplantae</taxon>
        <taxon>Streptophyta</taxon>
        <taxon>Embryophyta</taxon>
        <taxon>Tracheophyta</taxon>
        <taxon>Spermatophyta</taxon>
        <taxon>Magnoliopsida</taxon>
        <taxon>Liliopsida</taxon>
        <taxon>Poales</taxon>
        <taxon>Poaceae</taxon>
        <taxon>PACMAD clade</taxon>
        <taxon>Panicoideae</taxon>
        <taxon>Andropogonodae</taxon>
        <taxon>Andropogoneae</taxon>
        <taxon>Saccharinae</taxon>
        <taxon>Miscanthus</taxon>
    </lineage>
</organism>
<evidence type="ECO:0000259" key="3">
    <source>
        <dbReference type="Pfam" id="PF05699"/>
    </source>
</evidence>
<dbReference type="GO" id="GO:0003677">
    <property type="term" value="F:DNA binding"/>
    <property type="evidence" value="ECO:0007669"/>
    <property type="project" value="UniProtKB-KW"/>
</dbReference>
<feature type="region of interest" description="Disordered" evidence="2">
    <location>
        <begin position="77"/>
        <end position="106"/>
    </location>
</feature>
<evidence type="ECO:0000313" key="5">
    <source>
        <dbReference type="EMBL" id="CAD6261273.1"/>
    </source>
</evidence>
<feature type="domain" description="HAT C-terminal dimerisation" evidence="3">
    <location>
        <begin position="587"/>
        <end position="669"/>
    </location>
</feature>
<sequence>MAPPPGTKGKPKTKSVRQLLEPPPVLAATTTISPTGSGIRRPSSQSVASSGTCESPATAASVLGSMAASVAASVDSDAPATTTTSPPNQVPINVDDQEDDDDPEQARLSGKRFKKLTSWVWQYFTKKKECEQISEGSNGTTSFKHHLLSKYSIVKGQQQLKAVEHEYLVDFIKSLRPSFPTKSRVTVRKEIMDRYLAEKETLYAHLKTMKCRFSATMDMWTSCQNKGYMCVTIHWIDDNCHIQKRIIGFFNVKGRHTGAKLSQTFTEVMVKWYIENRLFALTLDNAISNEVAVNDIISDLKDNATGSLVCDGMFFHVRCACHILNLVARDGLKVISGTLSKIKSLVLAVKGSPLQWEELMKCATEAGLDTKRGIQMDVSTRWNSTYLMLRDALYYKDAFIRLKSSNRRKYDKFSPSYAEWENALTLYGCLKKFYDLTEILSGTSYPTANLFYRGFCEIKVLLDEWCYAENITIREMAISMNAKFEKYWEQSNIALAIAYFLDPRYKKRSIEYYMKKFHGAYYQAELDEFVSVVKKLYNFYAASSKKTSQGAAPRPSNITDILMGNVDHGLEEFLYEASESGMVESNELDMYMAESLVKLYGEFDILAWWKNKREQYPILSQIVRDVMAIQVSTVASESAFSAAGRVVDLYRSRLDPEMVQALICTKDWVAAANSKKLGSIVSDLEVDALTNVVAKLKIEENNKERDEDNEVDNEEAIDMESDPDIMNDANEL</sequence>
<evidence type="ECO:0000256" key="2">
    <source>
        <dbReference type="SAM" id="MobiDB-lite"/>
    </source>
</evidence>
<feature type="compositionally biased region" description="Polar residues" evidence="2">
    <location>
        <begin position="28"/>
        <end position="55"/>
    </location>
</feature>
<dbReference type="InterPro" id="IPR012337">
    <property type="entry name" value="RNaseH-like_sf"/>
</dbReference>
<feature type="region of interest" description="Disordered" evidence="2">
    <location>
        <begin position="701"/>
        <end position="732"/>
    </location>
</feature>
<dbReference type="GO" id="GO:0046983">
    <property type="term" value="F:protein dimerization activity"/>
    <property type="evidence" value="ECO:0007669"/>
    <property type="project" value="InterPro"/>
</dbReference>
<dbReference type="InterPro" id="IPR008906">
    <property type="entry name" value="HATC_C_dom"/>
</dbReference>
<dbReference type="EMBL" id="CAJGYO010000011">
    <property type="protein sequence ID" value="CAD6261273.1"/>
    <property type="molecule type" value="Genomic_DNA"/>
</dbReference>
<protein>
    <recommendedName>
        <fullName evidence="7">Transposase</fullName>
    </recommendedName>
</protein>
<reference evidence="5" key="1">
    <citation type="submission" date="2020-10" db="EMBL/GenBank/DDBJ databases">
        <authorList>
            <person name="Han B."/>
            <person name="Lu T."/>
            <person name="Zhao Q."/>
            <person name="Huang X."/>
            <person name="Zhao Y."/>
        </authorList>
    </citation>
    <scope>NUCLEOTIDE SEQUENCE</scope>
</reference>
<dbReference type="PANTHER" id="PTHR46481">
    <property type="entry name" value="ZINC FINGER BED DOMAIN-CONTAINING PROTEIN 4"/>
    <property type="match status" value="1"/>
</dbReference>
<dbReference type="Pfam" id="PF05699">
    <property type="entry name" value="Dimer_Tnp_hAT"/>
    <property type="match status" value="1"/>
</dbReference>
<dbReference type="InterPro" id="IPR025525">
    <property type="entry name" value="hAT-like_transposase_RNase-H"/>
</dbReference>
<dbReference type="OrthoDB" id="684824at2759"/>
<dbReference type="InterPro" id="IPR052035">
    <property type="entry name" value="ZnF_BED_domain_contain"/>
</dbReference>
<comment type="caution">
    <text evidence="5">The sequence shown here is derived from an EMBL/GenBank/DDBJ whole genome shotgun (WGS) entry which is preliminary data.</text>
</comment>
<dbReference type="AlphaFoldDB" id="A0A811QYS1"/>
<proteinExistence type="predicted"/>
<gene>
    <name evidence="5" type="ORF">NCGR_LOCUS44694</name>
</gene>
<dbReference type="PANTHER" id="PTHR46481:SF11">
    <property type="entry name" value="ZINC FINGER BED DOMAIN-CONTAINING PROTEIN RICESLEEPER 2-LIKE"/>
    <property type="match status" value="1"/>
</dbReference>
<feature type="compositionally biased region" description="Acidic residues" evidence="2">
    <location>
        <begin position="707"/>
        <end position="732"/>
    </location>
</feature>
<evidence type="ECO:0000313" key="6">
    <source>
        <dbReference type="Proteomes" id="UP000604825"/>
    </source>
</evidence>
<name>A0A811QYS1_9POAL</name>
<keyword evidence="6" id="KW-1185">Reference proteome</keyword>
<evidence type="ECO:0008006" key="7">
    <source>
        <dbReference type="Google" id="ProtNLM"/>
    </source>
</evidence>
<feature type="compositionally biased region" description="Low complexity" evidence="2">
    <location>
        <begin position="77"/>
        <end position="86"/>
    </location>
</feature>
<dbReference type="Pfam" id="PF14372">
    <property type="entry name" value="hAT-like_RNase-H"/>
    <property type="match status" value="1"/>
</dbReference>
<evidence type="ECO:0000259" key="4">
    <source>
        <dbReference type="Pfam" id="PF14372"/>
    </source>
</evidence>
<evidence type="ECO:0000256" key="1">
    <source>
        <dbReference type="ARBA" id="ARBA00023125"/>
    </source>
</evidence>
<feature type="region of interest" description="Disordered" evidence="2">
    <location>
        <begin position="1"/>
        <end position="58"/>
    </location>
</feature>
<keyword evidence="1" id="KW-0238">DNA-binding</keyword>
<dbReference type="Proteomes" id="UP000604825">
    <property type="component" value="Unassembled WGS sequence"/>
</dbReference>
<dbReference type="SUPFAM" id="SSF53098">
    <property type="entry name" value="Ribonuclease H-like"/>
    <property type="match status" value="1"/>
</dbReference>
<feature type="domain" description="hAT-like transposase RNase-H fold" evidence="4">
    <location>
        <begin position="441"/>
        <end position="540"/>
    </location>
</feature>
<accession>A0A811QYS1</accession>